<keyword evidence="3" id="KW-1185">Reference proteome</keyword>
<comment type="caution">
    <text evidence="2">The sequence shown here is derived from an EMBL/GenBank/DDBJ whole genome shotgun (WGS) entry which is preliminary data.</text>
</comment>
<organism evidence="2 3">
    <name type="scientific">Exophiala aquamarina CBS 119918</name>
    <dbReference type="NCBI Taxonomy" id="1182545"/>
    <lineage>
        <taxon>Eukaryota</taxon>
        <taxon>Fungi</taxon>
        <taxon>Dikarya</taxon>
        <taxon>Ascomycota</taxon>
        <taxon>Pezizomycotina</taxon>
        <taxon>Eurotiomycetes</taxon>
        <taxon>Chaetothyriomycetidae</taxon>
        <taxon>Chaetothyriales</taxon>
        <taxon>Herpotrichiellaceae</taxon>
        <taxon>Exophiala</taxon>
    </lineage>
</organism>
<dbReference type="VEuPathDB" id="FungiDB:A1O9_06370"/>
<dbReference type="RefSeq" id="XP_013261034.1">
    <property type="nucleotide sequence ID" value="XM_013405580.1"/>
</dbReference>
<name>A0A072PEC1_9EURO</name>
<feature type="region of interest" description="Disordered" evidence="1">
    <location>
        <begin position="1"/>
        <end position="20"/>
    </location>
</feature>
<feature type="region of interest" description="Disordered" evidence="1">
    <location>
        <begin position="124"/>
        <end position="158"/>
    </location>
</feature>
<evidence type="ECO:0000313" key="3">
    <source>
        <dbReference type="Proteomes" id="UP000027920"/>
    </source>
</evidence>
<feature type="region of interest" description="Disordered" evidence="1">
    <location>
        <begin position="34"/>
        <end position="61"/>
    </location>
</feature>
<sequence length="743" mass="82074">MAAHELSPTLLASSAQRKPQMSITLPRNFAPFRLDGGDDPKTPDQTFAELKLPPPPQHSTCRVRRSRVNMDNFQARNNALPSTLFASEIPVPSSPQSARTEFGLEPDMALPSVEIPLDQSRPTFVHSLTEPSPSERLKLSSSRDQPLPRTPLAQTKGVPADYKTNAWDMHRSSSECSIHSESSYSSAEAFTTRPTSFDGSATSPDLDSHDPFSPGKVNIIPDTPSRRSKKLRVHAFISKANVQWSIEMDNHLFNVYQMYLADPTVTPFKTVPGSIPPTGVCHRVARRAKETWPRASRFSKPIVKRYRMRNVMEYRNLARDRTPEPNDFLKTDNADVRGAWPSESATRKRLKQLCKEKFTITAHYQRLRESRSPSPFHDQFLKRPSSRLSRAGSRPADSEASTAYTTRELGISLVASGATAPLAQLVTGDSPPIQQMSDNWFNTPIIKDCDAMSISTPAGLGICTDTDKLHVASSIPRLASPFTYSTWNGSSTSGQYDSRRSSHNQFDTIHATGTRLLSPFKPEPDVSLNVNKRRAQNNLEDELSPSGSNIDKPISTLSLEIPTQATFEPAPELRPELVFTGIGDLNQRRIRLRNRGATLGAVNNREHIERLFTPPTIHAPTLDGIPPVAALPPSLAALAASTSVSTSSALAPPEIDPAQKRLGSPFELDPNKRSYRAKNPRHVPSLSDPFINTSAFATTPSHGHGHNSSISIGERLAMFHTFHPGRYPRPPLPTPQMRDDPFT</sequence>
<dbReference type="OrthoDB" id="419770at2759"/>
<feature type="compositionally biased region" description="Polar residues" evidence="1">
    <location>
        <begin position="195"/>
        <end position="205"/>
    </location>
</feature>
<dbReference type="HOGENOM" id="CLU_012261_1_1_1"/>
<feature type="region of interest" description="Disordered" evidence="1">
    <location>
        <begin position="723"/>
        <end position="743"/>
    </location>
</feature>
<feature type="compositionally biased region" description="Polar residues" evidence="1">
    <location>
        <begin position="10"/>
        <end position="20"/>
    </location>
</feature>
<protein>
    <submittedName>
        <fullName evidence="2">Uncharacterized protein</fullName>
    </submittedName>
</protein>
<feature type="region of interest" description="Disordered" evidence="1">
    <location>
        <begin position="195"/>
        <end position="223"/>
    </location>
</feature>
<evidence type="ECO:0000313" key="2">
    <source>
        <dbReference type="EMBL" id="KEF58444.1"/>
    </source>
</evidence>
<reference evidence="2 3" key="1">
    <citation type="submission" date="2013-03" db="EMBL/GenBank/DDBJ databases">
        <title>The Genome Sequence of Exophiala aquamarina CBS 119918.</title>
        <authorList>
            <consortium name="The Broad Institute Genomics Platform"/>
            <person name="Cuomo C."/>
            <person name="de Hoog S."/>
            <person name="Gorbushina A."/>
            <person name="Walker B."/>
            <person name="Young S.K."/>
            <person name="Zeng Q."/>
            <person name="Gargeya S."/>
            <person name="Fitzgerald M."/>
            <person name="Haas B."/>
            <person name="Abouelleil A."/>
            <person name="Allen A.W."/>
            <person name="Alvarado L."/>
            <person name="Arachchi H.M."/>
            <person name="Berlin A.M."/>
            <person name="Chapman S.B."/>
            <person name="Gainer-Dewar J."/>
            <person name="Goldberg J."/>
            <person name="Griggs A."/>
            <person name="Gujja S."/>
            <person name="Hansen M."/>
            <person name="Howarth C."/>
            <person name="Imamovic A."/>
            <person name="Ireland A."/>
            <person name="Larimer J."/>
            <person name="McCowan C."/>
            <person name="Murphy C."/>
            <person name="Pearson M."/>
            <person name="Poon T.W."/>
            <person name="Priest M."/>
            <person name="Roberts A."/>
            <person name="Saif S."/>
            <person name="Shea T."/>
            <person name="Sisk P."/>
            <person name="Sykes S."/>
            <person name="Wortman J."/>
            <person name="Nusbaum C."/>
            <person name="Birren B."/>
        </authorList>
    </citation>
    <scope>NUCLEOTIDE SEQUENCE [LARGE SCALE GENOMIC DNA]</scope>
    <source>
        <strain evidence="2 3">CBS 119918</strain>
    </source>
</reference>
<proteinExistence type="predicted"/>
<gene>
    <name evidence="2" type="ORF">A1O9_06370</name>
</gene>
<dbReference type="Proteomes" id="UP000027920">
    <property type="component" value="Unassembled WGS sequence"/>
</dbReference>
<feature type="region of interest" description="Disordered" evidence="1">
    <location>
        <begin position="646"/>
        <end position="686"/>
    </location>
</feature>
<dbReference type="AlphaFoldDB" id="A0A072PEC1"/>
<feature type="region of interest" description="Disordered" evidence="1">
    <location>
        <begin position="369"/>
        <end position="402"/>
    </location>
</feature>
<dbReference type="STRING" id="1182545.A0A072PEC1"/>
<dbReference type="EMBL" id="AMGV01000004">
    <property type="protein sequence ID" value="KEF58444.1"/>
    <property type="molecule type" value="Genomic_DNA"/>
</dbReference>
<accession>A0A072PEC1</accession>
<dbReference type="GeneID" id="25281287"/>
<evidence type="ECO:0000256" key="1">
    <source>
        <dbReference type="SAM" id="MobiDB-lite"/>
    </source>
</evidence>